<dbReference type="Gene3D" id="3.40.50.12780">
    <property type="entry name" value="N-terminal domain of ligase-like"/>
    <property type="match status" value="1"/>
</dbReference>
<dbReference type="NCBIfam" id="NF005702">
    <property type="entry name" value="PRK07514.1"/>
    <property type="match status" value="1"/>
</dbReference>
<dbReference type="SUPFAM" id="SSF56801">
    <property type="entry name" value="Acetyl-CoA synthetase-like"/>
    <property type="match status" value="1"/>
</dbReference>
<dbReference type="InterPro" id="IPR000873">
    <property type="entry name" value="AMP-dep_synth/lig_dom"/>
</dbReference>
<sequence>MLSRLSRESRRFASGNFAAAAGFSETTPKADFAKKPVLITENGTLSYQQFNERIGQYATVLSNELGLAKGDRLIARTSKSVDSLALYFATLRVGAMYIPLNPGYTKRETTHFVNDSKPKILVSCNVEADKPFQDAVKHVICENALAKSSSKASPILENESVTGADIASVCYTSGTTGLPKGAMITHGGINANAESCVEAWHFHANDVQYHVLPSYHIHGLFISLNCSLLSRSSLIWQPKFTVDNALKWLPQATSMMGVPTYFHRLIHDDRFSQDTVKNMRVFVSGSAPLSPAVWEDFKKRTGIPILERYGMTETLVSTTNPYEASKRLAGSVGPPLPGYQVRLNKDEVLEYKGPSIFKGYWNLPEKTKQDFTDDGWFITGDVARIDKSGYVYIMGRGKDMIISGGLNVYPKEVEDIMDNLEIVKESAVVAAPHSDFGEAVVAVAVKSKAGEKLSDEEFGKQLIAAVKKELANYKVPKKVFVLDEMPRNAMGKIQKKQLREDYKNLFVSA</sequence>
<evidence type="ECO:0000313" key="4">
    <source>
        <dbReference type="Proteomes" id="UP000492821"/>
    </source>
</evidence>
<dbReference type="Pfam" id="PF13193">
    <property type="entry name" value="AMP-binding_C"/>
    <property type="match status" value="1"/>
</dbReference>
<accession>A0A7E4VHM4</accession>
<dbReference type="PANTHER" id="PTHR43201:SF8">
    <property type="entry name" value="ACYL-COA SYNTHETASE FAMILY MEMBER 3"/>
    <property type="match status" value="1"/>
</dbReference>
<dbReference type="Gene3D" id="3.30.300.30">
    <property type="match status" value="1"/>
</dbReference>
<dbReference type="PROSITE" id="PS00455">
    <property type="entry name" value="AMP_BINDING"/>
    <property type="match status" value="1"/>
</dbReference>
<evidence type="ECO:0000259" key="3">
    <source>
        <dbReference type="Pfam" id="PF13193"/>
    </source>
</evidence>
<dbReference type="InterPro" id="IPR045851">
    <property type="entry name" value="AMP-bd_C_sf"/>
</dbReference>
<feature type="domain" description="AMP-binding enzyme C-terminal" evidence="3">
    <location>
        <begin position="412"/>
        <end position="492"/>
    </location>
</feature>
<comment type="similarity">
    <text evidence="1">Belongs to the ATP-dependent AMP-binding enzyme family.</text>
</comment>
<reference evidence="4" key="1">
    <citation type="journal article" date="2013" name="Genetics">
        <title>The draft genome and transcriptome of Panagrellus redivivus are shaped by the harsh demands of a free-living lifestyle.</title>
        <authorList>
            <person name="Srinivasan J."/>
            <person name="Dillman A.R."/>
            <person name="Macchietto M.G."/>
            <person name="Heikkinen L."/>
            <person name="Lakso M."/>
            <person name="Fracchia K.M."/>
            <person name="Antoshechkin I."/>
            <person name="Mortazavi A."/>
            <person name="Wong G."/>
            <person name="Sternberg P.W."/>
        </authorList>
    </citation>
    <scope>NUCLEOTIDE SEQUENCE [LARGE SCALE GENOMIC DNA]</scope>
    <source>
        <strain evidence="4">MT8872</strain>
    </source>
</reference>
<name>A0A7E4VHM4_PANRE</name>
<evidence type="ECO:0000313" key="5">
    <source>
        <dbReference type="WBParaSite" id="Pan_g21015.t1"/>
    </source>
</evidence>
<dbReference type="InterPro" id="IPR025110">
    <property type="entry name" value="AMP-bd_C"/>
</dbReference>
<dbReference type="AlphaFoldDB" id="A0A7E4VHM4"/>
<proteinExistence type="inferred from homology"/>
<dbReference type="GO" id="GO:0006631">
    <property type="term" value="P:fatty acid metabolic process"/>
    <property type="evidence" value="ECO:0007669"/>
    <property type="project" value="TreeGrafter"/>
</dbReference>
<dbReference type="Proteomes" id="UP000492821">
    <property type="component" value="Unassembled WGS sequence"/>
</dbReference>
<dbReference type="InterPro" id="IPR042099">
    <property type="entry name" value="ANL_N_sf"/>
</dbReference>
<dbReference type="InterPro" id="IPR020845">
    <property type="entry name" value="AMP-binding_CS"/>
</dbReference>
<dbReference type="Pfam" id="PF00501">
    <property type="entry name" value="AMP-binding"/>
    <property type="match status" value="1"/>
</dbReference>
<keyword evidence="4" id="KW-1185">Reference proteome</keyword>
<evidence type="ECO:0000259" key="2">
    <source>
        <dbReference type="Pfam" id="PF00501"/>
    </source>
</evidence>
<dbReference type="CDD" id="cd05941">
    <property type="entry name" value="MCS"/>
    <property type="match status" value="1"/>
</dbReference>
<reference evidence="5" key="2">
    <citation type="submission" date="2020-10" db="UniProtKB">
        <authorList>
            <consortium name="WormBaseParasite"/>
        </authorList>
    </citation>
    <scope>IDENTIFICATION</scope>
</reference>
<evidence type="ECO:0000256" key="1">
    <source>
        <dbReference type="ARBA" id="ARBA00006432"/>
    </source>
</evidence>
<dbReference type="PANTHER" id="PTHR43201">
    <property type="entry name" value="ACYL-COA SYNTHETASE"/>
    <property type="match status" value="1"/>
</dbReference>
<dbReference type="WBParaSite" id="Pan_g21015.t1">
    <property type="protein sequence ID" value="Pan_g21015.t1"/>
    <property type="gene ID" value="Pan_g21015"/>
</dbReference>
<organism evidence="4 5">
    <name type="scientific">Panagrellus redivivus</name>
    <name type="common">Microworm</name>
    <dbReference type="NCBI Taxonomy" id="6233"/>
    <lineage>
        <taxon>Eukaryota</taxon>
        <taxon>Metazoa</taxon>
        <taxon>Ecdysozoa</taxon>
        <taxon>Nematoda</taxon>
        <taxon>Chromadorea</taxon>
        <taxon>Rhabditida</taxon>
        <taxon>Tylenchina</taxon>
        <taxon>Panagrolaimomorpha</taxon>
        <taxon>Panagrolaimoidea</taxon>
        <taxon>Panagrolaimidae</taxon>
        <taxon>Panagrellus</taxon>
    </lineage>
</organism>
<dbReference type="GO" id="GO:0031956">
    <property type="term" value="F:medium-chain fatty acid-CoA ligase activity"/>
    <property type="evidence" value="ECO:0007669"/>
    <property type="project" value="TreeGrafter"/>
</dbReference>
<protein>
    <submittedName>
        <fullName evidence="5">AMP-binding domain-containing protein</fullName>
    </submittedName>
</protein>
<feature type="domain" description="AMP-dependent synthetase/ligase" evidence="2">
    <location>
        <begin position="32"/>
        <end position="361"/>
    </location>
</feature>